<evidence type="ECO:0000256" key="8">
    <source>
        <dbReference type="ARBA" id="ARBA00022989"/>
    </source>
</evidence>
<sequence>MTDAVDSAARWQIYARLLGYARPHWRVFALALIGMIGGAATDPAFAALMKPMLDGSFVERDPQTIRWLPVVMVGLFVVRLVCSFISDFGMNWVARRVIKDLRTAMFDHLLRLPASFYDRQASGALISKVTYDVEMVAGATSDALTTLLKDSVAVLGLLGWMFYLNWKLALIFLVVGPGMAASIGAVSKRFRRLSTHIQASMGNITAAAGEVVEGHLVTKLFNGQDRESASFGRLSERNRHLHMKWVSVDALGNGVVQLLIALTMAGILYAATTFASTERTTVGGFTSFIVAVTMLQAPVKRLTKVNGVLQKGITAARSVFGLIDELAEPDTGRRELVRARGEVEYQDVEFAYATSIAPVLRGVSLHAKPGQRVALVGRSGSGKTSLVGLLPRFYEPQAGRILVDGIDIRELTLASLRAQISLVSQHVVLFNDTVANNIAYGRRGEVSEADIVRAAEQAHAMEFIRQLPQGLDSLVGDNGVLLSGGQRQRIAIARALLKDAPILILDEATSALDSESERHIKAALDALMSHRTTLVIAHRLSTIENADLILVMQDGRIVERGDHASLLRQGGAYARLHRMQFADVPVAV</sequence>
<comment type="subcellular location">
    <subcellularLocation>
        <location evidence="1">Cell membrane</location>
        <topology evidence="1">Multi-pass membrane protein</topology>
    </subcellularLocation>
</comment>
<dbReference type="NCBIfam" id="TIGR02203">
    <property type="entry name" value="MsbA_lipidA"/>
    <property type="match status" value="1"/>
</dbReference>
<dbReference type="FunFam" id="3.40.50.300:FF:000140">
    <property type="entry name" value="Lipid A export ATP-binding/permease protein MsbA"/>
    <property type="match status" value="1"/>
</dbReference>
<feature type="transmembrane region" description="Helical" evidence="11">
    <location>
        <begin position="27"/>
        <end position="46"/>
    </location>
</feature>
<dbReference type="OrthoDB" id="9806127at2"/>
<dbReference type="InterPro" id="IPR011917">
    <property type="entry name" value="ABC_transpr_lipidA"/>
</dbReference>
<dbReference type="Pfam" id="PF00664">
    <property type="entry name" value="ABC_membrane"/>
    <property type="match status" value="1"/>
</dbReference>
<dbReference type="GO" id="GO:0005524">
    <property type="term" value="F:ATP binding"/>
    <property type="evidence" value="ECO:0007669"/>
    <property type="project" value="UniProtKB-KW"/>
</dbReference>
<reference evidence="15" key="1">
    <citation type="submission" date="2016-03" db="EMBL/GenBank/DDBJ databases">
        <title>Complete genome sequence of Solimmundus cernigliae, representing a novel lineage of polycyclic aromatic hydrocarbon degraders within the Gammaproteobacteria.</title>
        <authorList>
            <person name="Singleton D.R."/>
            <person name="Dickey A.N."/>
            <person name="Scholl E.H."/>
            <person name="Wright F.A."/>
            <person name="Aitken M.D."/>
        </authorList>
    </citation>
    <scope>NUCLEOTIDE SEQUENCE [LARGE SCALE GENOMIC DNA]</scope>
    <source>
        <strain evidence="15">TR3.2</strain>
    </source>
</reference>
<dbReference type="Pfam" id="PF00005">
    <property type="entry name" value="ABC_tran"/>
    <property type="match status" value="1"/>
</dbReference>
<feature type="transmembrane region" description="Helical" evidence="11">
    <location>
        <begin position="282"/>
        <end position="299"/>
    </location>
</feature>
<evidence type="ECO:0000256" key="1">
    <source>
        <dbReference type="ARBA" id="ARBA00004651"/>
    </source>
</evidence>
<dbReference type="PROSITE" id="PS00211">
    <property type="entry name" value="ABC_TRANSPORTER_1"/>
    <property type="match status" value="1"/>
</dbReference>
<proteinExistence type="predicted"/>
<keyword evidence="5" id="KW-0547">Nucleotide-binding</keyword>
<evidence type="ECO:0000256" key="4">
    <source>
        <dbReference type="ARBA" id="ARBA00022692"/>
    </source>
</evidence>
<dbReference type="InterPro" id="IPR036640">
    <property type="entry name" value="ABC1_TM_sf"/>
</dbReference>
<dbReference type="InterPro" id="IPR017871">
    <property type="entry name" value="ABC_transporter-like_CS"/>
</dbReference>
<dbReference type="EMBL" id="CP014671">
    <property type="protein sequence ID" value="ANX03719.1"/>
    <property type="molecule type" value="Genomic_DNA"/>
</dbReference>
<dbReference type="GO" id="GO:0016887">
    <property type="term" value="F:ATP hydrolysis activity"/>
    <property type="evidence" value="ECO:0007669"/>
    <property type="project" value="InterPro"/>
</dbReference>
<dbReference type="PANTHER" id="PTHR43394">
    <property type="entry name" value="ATP-DEPENDENT PERMEASE MDL1, MITOCHONDRIAL"/>
    <property type="match status" value="1"/>
</dbReference>
<dbReference type="SUPFAM" id="SSF90123">
    <property type="entry name" value="ABC transporter transmembrane region"/>
    <property type="match status" value="1"/>
</dbReference>
<dbReference type="STRING" id="1810504.PG2T_05610"/>
<dbReference type="GO" id="GO:0015421">
    <property type="term" value="F:ABC-type oligopeptide transporter activity"/>
    <property type="evidence" value="ECO:0007669"/>
    <property type="project" value="TreeGrafter"/>
</dbReference>
<evidence type="ECO:0000256" key="5">
    <source>
        <dbReference type="ARBA" id="ARBA00022741"/>
    </source>
</evidence>
<keyword evidence="7" id="KW-1278">Translocase</keyword>
<dbReference type="Gene3D" id="1.20.1560.10">
    <property type="entry name" value="ABC transporter type 1, transmembrane domain"/>
    <property type="match status" value="1"/>
</dbReference>
<evidence type="ECO:0000313" key="15">
    <source>
        <dbReference type="Proteomes" id="UP000092952"/>
    </source>
</evidence>
<dbReference type="SMART" id="SM00382">
    <property type="entry name" value="AAA"/>
    <property type="match status" value="1"/>
</dbReference>
<dbReference type="KEGG" id="gbi:PG2T_05610"/>
<dbReference type="Proteomes" id="UP000092952">
    <property type="component" value="Chromosome"/>
</dbReference>
<dbReference type="InParanoid" id="A0A1B1YSL8"/>
<name>A0A1B1YSL8_9GAMM</name>
<keyword evidence="15" id="KW-1185">Reference proteome</keyword>
<keyword evidence="8 11" id="KW-1133">Transmembrane helix</keyword>
<gene>
    <name evidence="14" type="ORF">PG2T_05610</name>
</gene>
<dbReference type="RefSeq" id="WP_068803310.1">
    <property type="nucleotide sequence ID" value="NZ_CP014671.1"/>
</dbReference>
<evidence type="ECO:0000256" key="3">
    <source>
        <dbReference type="ARBA" id="ARBA00022475"/>
    </source>
</evidence>
<evidence type="ECO:0000256" key="6">
    <source>
        <dbReference type="ARBA" id="ARBA00022840"/>
    </source>
</evidence>
<dbReference type="InterPro" id="IPR027417">
    <property type="entry name" value="P-loop_NTPase"/>
</dbReference>
<feature type="domain" description="ABC transporter" evidence="12">
    <location>
        <begin position="343"/>
        <end position="579"/>
    </location>
</feature>
<dbReference type="InterPro" id="IPR039421">
    <property type="entry name" value="Type_1_exporter"/>
</dbReference>
<evidence type="ECO:0000256" key="11">
    <source>
        <dbReference type="SAM" id="Phobius"/>
    </source>
</evidence>
<dbReference type="FunCoup" id="A0A1B1YSL8">
    <property type="interactions" value="396"/>
</dbReference>
<dbReference type="PANTHER" id="PTHR43394:SF1">
    <property type="entry name" value="ATP-BINDING CASSETTE SUB-FAMILY B MEMBER 10, MITOCHONDRIAL"/>
    <property type="match status" value="1"/>
</dbReference>
<evidence type="ECO:0000256" key="7">
    <source>
        <dbReference type="ARBA" id="ARBA00022967"/>
    </source>
</evidence>
<keyword evidence="10 11" id="KW-0472">Membrane</keyword>
<dbReference type="InterPro" id="IPR003593">
    <property type="entry name" value="AAA+_ATPase"/>
</dbReference>
<dbReference type="AlphaFoldDB" id="A0A1B1YSL8"/>
<evidence type="ECO:0000256" key="2">
    <source>
        <dbReference type="ARBA" id="ARBA00022448"/>
    </source>
</evidence>
<evidence type="ECO:0000256" key="9">
    <source>
        <dbReference type="ARBA" id="ARBA00023055"/>
    </source>
</evidence>
<keyword evidence="4 11" id="KW-0812">Transmembrane</keyword>
<keyword evidence="6 14" id="KW-0067">ATP-binding</keyword>
<keyword evidence="2" id="KW-0813">Transport</keyword>
<evidence type="ECO:0000259" key="12">
    <source>
        <dbReference type="PROSITE" id="PS50893"/>
    </source>
</evidence>
<dbReference type="GO" id="GO:0090374">
    <property type="term" value="P:oligopeptide export from mitochondrion"/>
    <property type="evidence" value="ECO:0007669"/>
    <property type="project" value="TreeGrafter"/>
</dbReference>
<dbReference type="GO" id="GO:0005886">
    <property type="term" value="C:plasma membrane"/>
    <property type="evidence" value="ECO:0007669"/>
    <property type="project" value="UniProtKB-SubCell"/>
</dbReference>
<protein>
    <submittedName>
        <fullName evidence="14">Lipid ABC transporter permease/ATP-binding protein</fullName>
    </submittedName>
</protein>
<dbReference type="InterPro" id="IPR011527">
    <property type="entry name" value="ABC1_TM_dom"/>
</dbReference>
<dbReference type="InterPro" id="IPR003439">
    <property type="entry name" value="ABC_transporter-like_ATP-bd"/>
</dbReference>
<organism evidence="14 15">
    <name type="scientific">Immundisolibacter cernigliae</name>
    <dbReference type="NCBI Taxonomy" id="1810504"/>
    <lineage>
        <taxon>Bacteria</taxon>
        <taxon>Pseudomonadati</taxon>
        <taxon>Pseudomonadota</taxon>
        <taxon>Gammaproteobacteria</taxon>
        <taxon>Immundisolibacterales</taxon>
        <taxon>Immundisolibacteraceae</taxon>
        <taxon>Immundisolibacter</taxon>
    </lineage>
</organism>
<dbReference type="PROSITE" id="PS50893">
    <property type="entry name" value="ABC_TRANSPORTER_2"/>
    <property type="match status" value="1"/>
</dbReference>
<dbReference type="GO" id="GO:0034040">
    <property type="term" value="F:ATPase-coupled lipid transmembrane transporter activity"/>
    <property type="evidence" value="ECO:0007669"/>
    <property type="project" value="InterPro"/>
</dbReference>
<evidence type="ECO:0000256" key="10">
    <source>
        <dbReference type="ARBA" id="ARBA00023136"/>
    </source>
</evidence>
<dbReference type="CDD" id="cd18552">
    <property type="entry name" value="ABC_6TM_MsbA_like"/>
    <property type="match status" value="1"/>
</dbReference>
<dbReference type="Gene3D" id="3.40.50.300">
    <property type="entry name" value="P-loop containing nucleotide triphosphate hydrolases"/>
    <property type="match status" value="1"/>
</dbReference>
<keyword evidence="3" id="KW-1003">Cell membrane</keyword>
<dbReference type="PROSITE" id="PS50929">
    <property type="entry name" value="ABC_TM1F"/>
    <property type="match status" value="1"/>
</dbReference>
<feature type="transmembrane region" description="Helical" evidence="11">
    <location>
        <begin position="67"/>
        <end position="86"/>
    </location>
</feature>
<feature type="domain" description="ABC transmembrane type-1" evidence="13">
    <location>
        <begin position="29"/>
        <end position="311"/>
    </location>
</feature>
<dbReference type="SUPFAM" id="SSF52540">
    <property type="entry name" value="P-loop containing nucleoside triphosphate hydrolases"/>
    <property type="match status" value="1"/>
</dbReference>
<evidence type="ECO:0000313" key="14">
    <source>
        <dbReference type="EMBL" id="ANX03719.1"/>
    </source>
</evidence>
<keyword evidence="9" id="KW-0445">Lipid transport</keyword>
<evidence type="ECO:0000259" key="13">
    <source>
        <dbReference type="PROSITE" id="PS50929"/>
    </source>
</evidence>
<feature type="transmembrane region" description="Helical" evidence="11">
    <location>
        <begin position="245"/>
        <end position="270"/>
    </location>
</feature>
<accession>A0A1B1YSL8</accession>